<evidence type="ECO:0000313" key="16">
    <source>
        <dbReference type="Proteomes" id="UP001265983"/>
    </source>
</evidence>
<dbReference type="PANTHER" id="PTHR31559">
    <property type="entry name" value="PYRIDOXAL 5'-PHOSPHATE SYNTHASE SUBUNIT SNO"/>
    <property type="match status" value="1"/>
</dbReference>
<comment type="catalytic activity">
    <reaction evidence="7 10">
        <text>L-glutamine + H2O = L-glutamate + NH4(+)</text>
        <dbReference type="Rhea" id="RHEA:15889"/>
        <dbReference type="ChEBI" id="CHEBI:15377"/>
        <dbReference type="ChEBI" id="CHEBI:28938"/>
        <dbReference type="ChEBI" id="CHEBI:29985"/>
        <dbReference type="ChEBI" id="CHEBI:58359"/>
        <dbReference type="EC" id="3.5.1.2"/>
    </reaction>
</comment>
<keyword evidence="2 10" id="KW-0378">Hydrolase</keyword>
<dbReference type="FunFam" id="3.40.50.880:FF:000010">
    <property type="entry name" value="uncharacterized protein LOC100176842 isoform X2"/>
    <property type="match status" value="1"/>
</dbReference>
<feature type="active site" description="Charge relay system" evidence="10 11">
    <location>
        <position position="170"/>
    </location>
</feature>
<dbReference type="PIRSF" id="PIRSF005639">
    <property type="entry name" value="Glut_amidoT_SNO"/>
    <property type="match status" value="1"/>
</dbReference>
<dbReference type="GO" id="GO:0006543">
    <property type="term" value="P:L-glutamine catabolic process"/>
    <property type="evidence" value="ECO:0007669"/>
    <property type="project" value="UniProtKB-UniRule"/>
</dbReference>
<dbReference type="EC" id="3.5.1.2" evidence="10"/>
<dbReference type="AlphaFoldDB" id="A0A6I8MFR6"/>
<evidence type="ECO:0000256" key="2">
    <source>
        <dbReference type="ARBA" id="ARBA00022801"/>
    </source>
</evidence>
<dbReference type="InterPro" id="IPR021196">
    <property type="entry name" value="PdxT/SNO_CS"/>
</dbReference>
<dbReference type="Proteomes" id="UP000423525">
    <property type="component" value="Chromosome"/>
</dbReference>
<dbReference type="KEGG" id="crf:FRC0190_00239"/>
<dbReference type="PROSITE" id="PS51130">
    <property type="entry name" value="PDXT_SNO_2"/>
    <property type="match status" value="1"/>
</dbReference>
<dbReference type="GO" id="GO:0042823">
    <property type="term" value="P:pyridoxal phosphate biosynthetic process"/>
    <property type="evidence" value="ECO:0007669"/>
    <property type="project" value="UniProtKB-UniRule"/>
</dbReference>
<accession>A0A6I8MFR6</accession>
<evidence type="ECO:0000256" key="12">
    <source>
        <dbReference type="PIRSR" id="PIRSR005639-2"/>
    </source>
</evidence>
<comment type="subunit">
    <text evidence="9 10">In the presence of PdxS, forms a dodecamer of heterodimers. Only shows activity in the heterodimer.</text>
</comment>
<feature type="active site" description="Charge relay system" evidence="10 11">
    <location>
        <position position="168"/>
    </location>
</feature>
<evidence type="ECO:0000256" key="6">
    <source>
        <dbReference type="ARBA" id="ARBA00047992"/>
    </source>
</evidence>
<organism evidence="14 15">
    <name type="scientific">Corynebacterium rouxii</name>
    <dbReference type="NCBI Taxonomy" id="2719119"/>
    <lineage>
        <taxon>Bacteria</taxon>
        <taxon>Bacillati</taxon>
        <taxon>Actinomycetota</taxon>
        <taxon>Actinomycetes</taxon>
        <taxon>Mycobacteriales</taxon>
        <taxon>Corynebacteriaceae</taxon>
        <taxon>Corynebacterium</taxon>
    </lineage>
</organism>
<keyword evidence="4 10" id="KW-0315">Glutamine amidotransferase</keyword>
<dbReference type="CDD" id="cd01749">
    <property type="entry name" value="GATase1_PB"/>
    <property type="match status" value="1"/>
</dbReference>
<evidence type="ECO:0000256" key="11">
    <source>
        <dbReference type="PIRSR" id="PIRSR005639-1"/>
    </source>
</evidence>
<dbReference type="Gene3D" id="3.40.50.880">
    <property type="match status" value="1"/>
</dbReference>
<dbReference type="GO" id="GO:0005829">
    <property type="term" value="C:cytosol"/>
    <property type="evidence" value="ECO:0007669"/>
    <property type="project" value="TreeGrafter"/>
</dbReference>
<evidence type="ECO:0000256" key="9">
    <source>
        <dbReference type="ARBA" id="ARBA00064749"/>
    </source>
</evidence>
<evidence type="ECO:0000256" key="5">
    <source>
        <dbReference type="ARBA" id="ARBA00023239"/>
    </source>
</evidence>
<dbReference type="Pfam" id="PF01174">
    <property type="entry name" value="SNO"/>
    <property type="match status" value="1"/>
</dbReference>
<dbReference type="RefSeq" id="WP_155871263.1">
    <property type="nucleotide sequence ID" value="NZ_CP168248.1"/>
</dbReference>
<protein>
    <recommendedName>
        <fullName evidence="10">Pyridoxal 5'-phosphate synthase subunit PdxT</fullName>
        <ecNumber evidence="10">4.3.3.6</ecNumber>
    </recommendedName>
    <alternativeName>
        <fullName evidence="10">Pdx2</fullName>
    </alternativeName>
    <alternativeName>
        <fullName evidence="10">Pyridoxal 5'-phosphate synthase glutaminase subunit</fullName>
        <ecNumber evidence="10">3.5.1.2</ecNumber>
    </alternativeName>
</protein>
<dbReference type="EMBL" id="JARUHM010000004">
    <property type="protein sequence ID" value="MDT9410122.1"/>
    <property type="molecule type" value="Genomic_DNA"/>
</dbReference>
<evidence type="ECO:0000313" key="13">
    <source>
        <dbReference type="EMBL" id="MDT9410122.1"/>
    </source>
</evidence>
<feature type="binding site" evidence="10 12">
    <location>
        <begin position="46"/>
        <end position="48"/>
    </location>
    <ligand>
        <name>L-glutamine</name>
        <dbReference type="ChEBI" id="CHEBI:58359"/>
    </ligand>
</feature>
<feature type="binding site" evidence="10 12">
    <location>
        <begin position="132"/>
        <end position="133"/>
    </location>
    <ligand>
        <name>L-glutamine</name>
        <dbReference type="ChEBI" id="CHEBI:58359"/>
    </ligand>
</feature>
<dbReference type="NCBIfam" id="TIGR03800">
    <property type="entry name" value="PLP_synth_Pdx2"/>
    <property type="match status" value="1"/>
</dbReference>
<gene>
    <name evidence="10 13" type="primary">pdxT</name>
    <name evidence="14" type="ORF">FRC0190_00239</name>
    <name evidence="13" type="ORF">P8T80_01740</name>
</gene>
<dbReference type="GO" id="GO:0008614">
    <property type="term" value="P:pyridoxine metabolic process"/>
    <property type="evidence" value="ECO:0007669"/>
    <property type="project" value="TreeGrafter"/>
</dbReference>
<dbReference type="InterPro" id="IPR002161">
    <property type="entry name" value="PdxT/SNO"/>
</dbReference>
<dbReference type="PANTHER" id="PTHR31559:SF0">
    <property type="entry name" value="PYRIDOXAL 5'-PHOSPHATE SYNTHASE SUBUNIT SNO1-RELATED"/>
    <property type="match status" value="1"/>
</dbReference>
<evidence type="ECO:0000313" key="14">
    <source>
        <dbReference type="EMBL" id="VZH84202.1"/>
    </source>
</evidence>
<evidence type="ECO:0000256" key="8">
    <source>
        <dbReference type="ARBA" id="ARBA00054599"/>
    </source>
</evidence>
<dbReference type="PROSITE" id="PS01236">
    <property type="entry name" value="PDXT_SNO_1"/>
    <property type="match status" value="1"/>
</dbReference>
<comment type="pathway">
    <text evidence="10">Cofactor biosynthesis; pyridoxal 5'-phosphate biosynthesis.</text>
</comment>
<keyword evidence="5 10" id="KW-0456">Lyase</keyword>
<name>A0A6I8MFR6_9CORY</name>
<reference evidence="13 16" key="2">
    <citation type="submission" date="2023-03" db="EMBL/GenBank/DDBJ databases">
        <title>Whole genome sequence of the first Corynebacterium rouxii strains isolated in Brazil: a recent member of Corynebacterium diphtheriae complex.</title>
        <authorList>
            <person name="Vieira V."/>
            <person name="Ramos J.N."/>
            <person name="Araujo M.R.B."/>
            <person name="Baio P.V."/>
            <person name="Sant'Anna L.O."/>
            <person name="Veras J.F.C."/>
            <person name="Vieira E.M.D."/>
            <person name="Sousa M.A.B."/>
            <person name="Camargo C.H."/>
            <person name="Sacchi C.T."/>
            <person name="Campos K.R."/>
            <person name="Santos M.B.N."/>
            <person name="Bokermann S."/>
            <person name="Alvim L.B."/>
            <person name="Santos L.S."/>
            <person name="Mattos-Guaraldi A.L."/>
        </authorList>
    </citation>
    <scope>NUCLEOTIDE SEQUENCE [LARGE SCALE GENOMIC DNA]</scope>
    <source>
        <strain evidence="13 16">70862</strain>
    </source>
</reference>
<keyword evidence="16" id="KW-1185">Reference proteome</keyword>
<dbReference type="PROSITE" id="PS51273">
    <property type="entry name" value="GATASE_TYPE_1"/>
    <property type="match status" value="1"/>
</dbReference>
<dbReference type="GO" id="GO:0036381">
    <property type="term" value="F:pyridoxal 5'-phosphate synthase (glutamine hydrolysing) activity"/>
    <property type="evidence" value="ECO:0007669"/>
    <property type="project" value="UniProtKB-UniRule"/>
</dbReference>
<comment type="function">
    <text evidence="8 10">Catalyzes the hydrolysis of glutamine to glutamate and ammonia as part of the biosynthesis of pyridoxal 5'-phosphate. The resulting ammonia molecule is channeled to the active site of PdxS.</text>
</comment>
<comment type="catalytic activity">
    <reaction evidence="6 10">
        <text>aldehydo-D-ribose 5-phosphate + D-glyceraldehyde 3-phosphate + L-glutamine = pyridoxal 5'-phosphate + L-glutamate + phosphate + 3 H2O + H(+)</text>
        <dbReference type="Rhea" id="RHEA:31507"/>
        <dbReference type="ChEBI" id="CHEBI:15377"/>
        <dbReference type="ChEBI" id="CHEBI:15378"/>
        <dbReference type="ChEBI" id="CHEBI:29985"/>
        <dbReference type="ChEBI" id="CHEBI:43474"/>
        <dbReference type="ChEBI" id="CHEBI:58273"/>
        <dbReference type="ChEBI" id="CHEBI:58359"/>
        <dbReference type="ChEBI" id="CHEBI:59776"/>
        <dbReference type="ChEBI" id="CHEBI:597326"/>
        <dbReference type="EC" id="4.3.3.6"/>
    </reaction>
</comment>
<feature type="binding site" evidence="10 12">
    <location>
        <position position="106"/>
    </location>
    <ligand>
        <name>L-glutamine</name>
        <dbReference type="ChEBI" id="CHEBI:58359"/>
    </ligand>
</feature>
<dbReference type="InterPro" id="IPR029062">
    <property type="entry name" value="Class_I_gatase-like"/>
</dbReference>
<dbReference type="Proteomes" id="UP001265983">
    <property type="component" value="Unassembled WGS sequence"/>
</dbReference>
<dbReference type="SUPFAM" id="SSF52317">
    <property type="entry name" value="Class I glutamine amidotransferase-like"/>
    <property type="match status" value="1"/>
</dbReference>
<dbReference type="HAMAP" id="MF_01615">
    <property type="entry name" value="PdxT"/>
    <property type="match status" value="1"/>
</dbReference>
<dbReference type="EMBL" id="LR738855">
    <property type="protein sequence ID" value="VZH84202.1"/>
    <property type="molecule type" value="Genomic_DNA"/>
</dbReference>
<dbReference type="EC" id="4.3.3.6" evidence="10"/>
<comment type="similarity">
    <text evidence="1 10">Belongs to the glutaminase PdxT/SNO family.</text>
</comment>
<sequence length="190" mass="20171">MVIGVLTLQGGFAEHIAILESLGVEHRRVRVPNDLLGLDGLIIPGGESTVMDKLARAFDLAEPLRAAINNGLPVFATCAGLIYLGTVENPAKGQQTLDCLDVVVRRNAFGRQVDSFDAVVDVEGIDANVAFIRAPEVISCGVGVTVTARVGDHVVGVRQGKIHAYAFHPESAGEVRLHQAWLAGLVEDTD</sequence>
<dbReference type="GO" id="GO:1903600">
    <property type="term" value="C:glutaminase complex"/>
    <property type="evidence" value="ECO:0007669"/>
    <property type="project" value="TreeGrafter"/>
</dbReference>
<evidence type="ECO:0000256" key="7">
    <source>
        <dbReference type="ARBA" id="ARBA00049534"/>
    </source>
</evidence>
<evidence type="ECO:0000256" key="1">
    <source>
        <dbReference type="ARBA" id="ARBA00008345"/>
    </source>
</evidence>
<evidence type="ECO:0000256" key="4">
    <source>
        <dbReference type="ARBA" id="ARBA00022962"/>
    </source>
</evidence>
<dbReference type="UniPathway" id="UPA00245"/>
<keyword evidence="3 10" id="KW-0663">Pyridoxal phosphate</keyword>
<evidence type="ECO:0000256" key="3">
    <source>
        <dbReference type="ARBA" id="ARBA00022898"/>
    </source>
</evidence>
<proteinExistence type="inferred from homology"/>
<feature type="active site" description="Nucleophile" evidence="10 11">
    <location>
        <position position="78"/>
    </location>
</feature>
<evidence type="ECO:0000256" key="10">
    <source>
        <dbReference type="HAMAP-Rule" id="MF_01615"/>
    </source>
</evidence>
<evidence type="ECO:0000313" key="15">
    <source>
        <dbReference type="Proteomes" id="UP000423525"/>
    </source>
</evidence>
<dbReference type="GO" id="GO:0004359">
    <property type="term" value="F:glutaminase activity"/>
    <property type="evidence" value="ECO:0007669"/>
    <property type="project" value="UniProtKB-UniRule"/>
</dbReference>
<reference evidence="14 15" key="1">
    <citation type="submission" date="2019-11" db="EMBL/GenBank/DDBJ databases">
        <authorList>
            <person name="Brisse S."/>
        </authorList>
    </citation>
    <scope>NUCLEOTIDE SEQUENCE [LARGE SCALE GENOMIC DNA]</scope>
    <source>
        <strain evidence="14">FRC0190</strain>
    </source>
</reference>